<comment type="similarity">
    <text evidence="2">Belongs to the peptidase S54 family.</text>
</comment>
<feature type="transmembrane region" description="Helical" evidence="8">
    <location>
        <begin position="108"/>
        <end position="129"/>
    </location>
</feature>
<dbReference type="Pfam" id="PF01694">
    <property type="entry name" value="Rhomboid"/>
    <property type="match status" value="1"/>
</dbReference>
<dbReference type="eggNOG" id="COG0705">
    <property type="taxonomic scope" value="Bacteria"/>
</dbReference>
<dbReference type="GO" id="GO:0004252">
    <property type="term" value="F:serine-type endopeptidase activity"/>
    <property type="evidence" value="ECO:0007669"/>
    <property type="project" value="InterPro"/>
</dbReference>
<keyword evidence="5 8" id="KW-1133">Transmembrane helix</keyword>
<evidence type="ECO:0000256" key="3">
    <source>
        <dbReference type="ARBA" id="ARBA00022692"/>
    </source>
</evidence>
<dbReference type="STRING" id="882082.SaccyDRAFT_0048"/>
<comment type="subcellular location">
    <subcellularLocation>
        <location evidence="1">Membrane</location>
        <topology evidence="1">Multi-pass membrane protein</topology>
    </subcellularLocation>
</comment>
<evidence type="ECO:0000256" key="1">
    <source>
        <dbReference type="ARBA" id="ARBA00004141"/>
    </source>
</evidence>
<dbReference type="PANTHER" id="PTHR43731:SF14">
    <property type="entry name" value="PRESENILIN-ASSOCIATED RHOMBOID-LIKE PROTEIN, MITOCHONDRIAL"/>
    <property type="match status" value="1"/>
</dbReference>
<keyword evidence="4" id="KW-0378">Hydrolase</keyword>
<dbReference type="GO" id="GO:0016020">
    <property type="term" value="C:membrane"/>
    <property type="evidence" value="ECO:0007669"/>
    <property type="project" value="UniProtKB-SubCell"/>
</dbReference>
<evidence type="ECO:0000256" key="2">
    <source>
        <dbReference type="ARBA" id="ARBA00009045"/>
    </source>
</evidence>
<feature type="compositionally biased region" description="Basic and acidic residues" evidence="7">
    <location>
        <begin position="1"/>
        <end position="13"/>
    </location>
</feature>
<dbReference type="EMBL" id="CM001440">
    <property type="protein sequence ID" value="EHR58990.1"/>
    <property type="molecule type" value="Genomic_DNA"/>
</dbReference>
<evidence type="ECO:0000259" key="9">
    <source>
        <dbReference type="Pfam" id="PF01694"/>
    </source>
</evidence>
<evidence type="ECO:0000313" key="11">
    <source>
        <dbReference type="Proteomes" id="UP000002791"/>
    </source>
</evidence>
<keyword evidence="11" id="KW-1185">Reference proteome</keyword>
<dbReference type="SUPFAM" id="SSF144091">
    <property type="entry name" value="Rhomboid-like"/>
    <property type="match status" value="1"/>
</dbReference>
<keyword evidence="3 8" id="KW-0812">Transmembrane</keyword>
<feature type="domain" description="Peptidase S54 rhomboid" evidence="9">
    <location>
        <begin position="156"/>
        <end position="285"/>
    </location>
</feature>
<evidence type="ECO:0000256" key="8">
    <source>
        <dbReference type="SAM" id="Phobius"/>
    </source>
</evidence>
<feature type="transmembrane region" description="Helical" evidence="8">
    <location>
        <begin position="165"/>
        <end position="184"/>
    </location>
</feature>
<feature type="region of interest" description="Disordered" evidence="7">
    <location>
        <begin position="1"/>
        <end position="31"/>
    </location>
</feature>
<accession>H5XPF6</accession>
<dbReference type="RefSeq" id="WP_005452481.1">
    <property type="nucleotide sequence ID" value="NZ_CM001440.1"/>
</dbReference>
<proteinExistence type="inferred from homology"/>
<dbReference type="InterPro" id="IPR050925">
    <property type="entry name" value="Rhomboid_protease_S54"/>
</dbReference>
<evidence type="ECO:0000313" key="10">
    <source>
        <dbReference type="EMBL" id="EHR58990.1"/>
    </source>
</evidence>
<dbReference type="InterPro" id="IPR035952">
    <property type="entry name" value="Rhomboid-like_sf"/>
</dbReference>
<dbReference type="Gene3D" id="1.20.1540.10">
    <property type="entry name" value="Rhomboid-like"/>
    <property type="match status" value="1"/>
</dbReference>
<evidence type="ECO:0000256" key="4">
    <source>
        <dbReference type="ARBA" id="ARBA00022801"/>
    </source>
</evidence>
<dbReference type="HOGENOM" id="CLU_055068_2_1_11"/>
<feature type="transmembrane region" description="Helical" evidence="8">
    <location>
        <begin position="221"/>
        <end position="240"/>
    </location>
</feature>
<dbReference type="Proteomes" id="UP000002791">
    <property type="component" value="Chromosome"/>
</dbReference>
<dbReference type="InterPro" id="IPR022764">
    <property type="entry name" value="Peptidase_S54_rhomboid_dom"/>
</dbReference>
<keyword evidence="6 8" id="KW-0472">Membrane</keyword>
<name>H5XPF6_9PSEU</name>
<feature type="transmembrane region" description="Helical" evidence="8">
    <location>
        <begin position="295"/>
        <end position="314"/>
    </location>
</feature>
<feature type="transmembrane region" description="Helical" evidence="8">
    <location>
        <begin position="196"/>
        <end position="215"/>
    </location>
</feature>
<gene>
    <name evidence="10" type="ORF">SaccyDRAFT_0048</name>
</gene>
<dbReference type="PANTHER" id="PTHR43731">
    <property type="entry name" value="RHOMBOID PROTEASE"/>
    <property type="match status" value="1"/>
</dbReference>
<evidence type="ECO:0000256" key="7">
    <source>
        <dbReference type="SAM" id="MobiDB-lite"/>
    </source>
</evidence>
<protein>
    <submittedName>
        <fullName evidence="10">Putative membrane protein</fullName>
    </submittedName>
</protein>
<dbReference type="AlphaFoldDB" id="H5XPF6"/>
<sequence>MSWTDADRERRSVDSTVTEPPTPPPYGQPPQQAALPGCWWHPARQTGLRCVRCDRPACPDCLREASVGYQCIDCVTSAQQHHRARSAAYRRAGLGSRTVAGARVPQRVVVVPLLIAVNVIVYALTVFQARDVMSNHNSPVFNDGVLWPEVVVLFDEWWRLLTSGFLHYGLLHLAMNMLALWVLGRDLEMLLGRVRFLAVYFLSMFAGGAAVFVFGDPATGTAGASGAIYGLMGAILVAVLRLRLNPTTAIGIIVLNVIISVSIPNISLLGHLGGLVAGAVAMVAMVYAPEKNRAAYQAGALAIVAVALVGLVVYRDAQLADQVCGAYPALCGA</sequence>
<evidence type="ECO:0000256" key="5">
    <source>
        <dbReference type="ARBA" id="ARBA00022989"/>
    </source>
</evidence>
<reference evidence="10 11" key="1">
    <citation type="submission" date="2011-11" db="EMBL/GenBank/DDBJ databases">
        <title>The Noncontiguous Finished sequence of Saccharomonospora cyanea NA-134.</title>
        <authorList>
            <consortium name="US DOE Joint Genome Institute"/>
            <person name="Lucas S."/>
            <person name="Han J."/>
            <person name="Lapidus A."/>
            <person name="Cheng J.-F."/>
            <person name="Goodwin L."/>
            <person name="Pitluck S."/>
            <person name="Peters L."/>
            <person name="Ovchinnikova G."/>
            <person name="Lu M."/>
            <person name="Detter J.C."/>
            <person name="Han C."/>
            <person name="Tapia R."/>
            <person name="Land M."/>
            <person name="Hauser L."/>
            <person name="Kyrpides N."/>
            <person name="Ivanova N."/>
            <person name="Pagani I."/>
            <person name="Brambilla E.-M."/>
            <person name="Klenk H.-P."/>
            <person name="Woyke T."/>
        </authorList>
    </citation>
    <scope>NUCLEOTIDE SEQUENCE [LARGE SCALE GENOMIC DNA]</scope>
    <source>
        <strain evidence="10 11">NA-134</strain>
    </source>
</reference>
<evidence type="ECO:0000256" key="6">
    <source>
        <dbReference type="ARBA" id="ARBA00023136"/>
    </source>
</evidence>
<organism evidence="10 11">
    <name type="scientific">Saccharomonospora cyanea NA-134</name>
    <dbReference type="NCBI Taxonomy" id="882082"/>
    <lineage>
        <taxon>Bacteria</taxon>
        <taxon>Bacillati</taxon>
        <taxon>Actinomycetota</taxon>
        <taxon>Actinomycetes</taxon>
        <taxon>Pseudonocardiales</taxon>
        <taxon>Pseudonocardiaceae</taxon>
        <taxon>Saccharomonospora</taxon>
    </lineage>
</organism>